<accession>A0AAE3YAY5</accession>
<reference evidence="1" key="1">
    <citation type="submission" date="2023-07" db="EMBL/GenBank/DDBJ databases">
        <title>Sorghum-associated microbial communities from plants grown in Nebraska, USA.</title>
        <authorList>
            <person name="Schachtman D."/>
        </authorList>
    </citation>
    <scope>NUCLEOTIDE SEQUENCE</scope>
    <source>
        <strain evidence="1">DS2360</strain>
    </source>
</reference>
<gene>
    <name evidence="1" type="ORF">J2787_002714</name>
</gene>
<evidence type="ECO:0000313" key="1">
    <source>
        <dbReference type="EMBL" id="MDR6527322.1"/>
    </source>
</evidence>
<proteinExistence type="predicted"/>
<name>A0AAE3YAY5_9FLAO</name>
<dbReference type="EMBL" id="JAVDQY010000003">
    <property type="protein sequence ID" value="MDR6527322.1"/>
    <property type="molecule type" value="Genomic_DNA"/>
</dbReference>
<dbReference type="Proteomes" id="UP001184861">
    <property type="component" value="Unassembled WGS sequence"/>
</dbReference>
<sequence>MGYQELKEKFQREFYINYENFINQQIDEIKKANFLIHISQYTSIVVTEPKVMIQNFLKKEKLMTKC</sequence>
<comment type="caution">
    <text evidence="1">The sequence shown here is derived from an EMBL/GenBank/DDBJ whole genome shotgun (WGS) entry which is preliminary data.</text>
</comment>
<evidence type="ECO:0000313" key="2">
    <source>
        <dbReference type="Proteomes" id="UP001184861"/>
    </source>
</evidence>
<dbReference type="AlphaFoldDB" id="A0AAE3YAY5"/>
<organism evidence="1 2">
    <name type="scientific">Chryseobacterium rhizosphaerae</name>
    <dbReference type="NCBI Taxonomy" id="395937"/>
    <lineage>
        <taxon>Bacteria</taxon>
        <taxon>Pseudomonadati</taxon>
        <taxon>Bacteroidota</taxon>
        <taxon>Flavobacteriia</taxon>
        <taxon>Flavobacteriales</taxon>
        <taxon>Weeksellaceae</taxon>
        <taxon>Chryseobacterium group</taxon>
        <taxon>Chryseobacterium</taxon>
    </lineage>
</organism>
<protein>
    <submittedName>
        <fullName evidence="1">Uncharacterized protein</fullName>
    </submittedName>
</protein>